<accession>A0A561VZ46</accession>
<feature type="chain" id="PRO_5021981438" evidence="1">
    <location>
        <begin position="29"/>
        <end position="125"/>
    </location>
</feature>
<reference evidence="2 3" key="1">
    <citation type="submission" date="2019-06" db="EMBL/GenBank/DDBJ databases">
        <title>Sequencing the genomes of 1000 actinobacteria strains.</title>
        <authorList>
            <person name="Klenk H.-P."/>
        </authorList>
    </citation>
    <scope>NUCLEOTIDE SEQUENCE [LARGE SCALE GENOMIC DNA]</scope>
    <source>
        <strain evidence="2 3">DSM 45885</strain>
    </source>
</reference>
<name>A0A561VZ46_9ACTN</name>
<dbReference type="Proteomes" id="UP000317685">
    <property type="component" value="Unassembled WGS sequence"/>
</dbReference>
<protein>
    <submittedName>
        <fullName evidence="2">Uncharacterized protein</fullName>
    </submittedName>
</protein>
<gene>
    <name evidence="2" type="ORF">FHU34_112231</name>
</gene>
<evidence type="ECO:0000256" key="1">
    <source>
        <dbReference type="SAM" id="SignalP"/>
    </source>
</evidence>
<evidence type="ECO:0000313" key="3">
    <source>
        <dbReference type="Proteomes" id="UP000317685"/>
    </source>
</evidence>
<keyword evidence="3" id="KW-1185">Reference proteome</keyword>
<dbReference type="EMBL" id="VIWZ01000001">
    <property type="protein sequence ID" value="TWG16891.1"/>
    <property type="molecule type" value="Genomic_DNA"/>
</dbReference>
<evidence type="ECO:0000313" key="2">
    <source>
        <dbReference type="EMBL" id="TWG16891.1"/>
    </source>
</evidence>
<comment type="caution">
    <text evidence="2">The sequence shown here is derived from an EMBL/GenBank/DDBJ whole genome shotgun (WGS) entry which is preliminary data.</text>
</comment>
<sequence length="125" mass="13599">MLKAMNRLFSVAILLMGLSLTAASPAAASVAQERTAKPAAECVTAAQGSSDMVPMFEINPCADLDFSQVNDCTSGTCYSYCWDVVHPYTYYWCESQKKNVRHHNWLTYRTGTRMPSGCTGSVAAA</sequence>
<feature type="signal peptide" evidence="1">
    <location>
        <begin position="1"/>
        <end position="28"/>
    </location>
</feature>
<organism evidence="2 3">
    <name type="scientific">Micromonospora taraxaci</name>
    <dbReference type="NCBI Taxonomy" id="1316803"/>
    <lineage>
        <taxon>Bacteria</taxon>
        <taxon>Bacillati</taxon>
        <taxon>Actinomycetota</taxon>
        <taxon>Actinomycetes</taxon>
        <taxon>Micromonosporales</taxon>
        <taxon>Micromonosporaceae</taxon>
        <taxon>Micromonospora</taxon>
    </lineage>
</organism>
<proteinExistence type="predicted"/>
<keyword evidence="1" id="KW-0732">Signal</keyword>
<dbReference type="AlphaFoldDB" id="A0A561VZ46"/>